<keyword evidence="3" id="KW-1185">Reference proteome</keyword>
<proteinExistence type="predicted"/>
<sequence>MPASLFQETIHSNLSLAMASFGDAEFQGTILDIKTYAQIALALAIVISVVLLLTLIAILIFLVTTVRKQCIHLIAKLKDARRFVREEFSPTADEFLAVFEELKIKENTIIDLYTTFDSTRRRVVERWLKCDVSPVARNSSVFQSFLSESNFIKGAGFRMHRLLHENRIQTYPDGEEGRTILAPPFKEMPLRRVTVAPGAAISALPATHAATGAADGAAASPCAAKAPVDQGAKGVGESRRRTAKATHQSSTPTTQKIGGKASKG</sequence>
<evidence type="ECO:0000256" key="2">
    <source>
        <dbReference type="SAM" id="Phobius"/>
    </source>
</evidence>
<feature type="region of interest" description="Disordered" evidence="1">
    <location>
        <begin position="218"/>
        <end position="264"/>
    </location>
</feature>
<feature type="transmembrane region" description="Helical" evidence="2">
    <location>
        <begin position="39"/>
        <end position="63"/>
    </location>
</feature>
<keyword evidence="2" id="KW-0472">Membrane</keyword>
<dbReference type="Proteomes" id="UP000887565">
    <property type="component" value="Unplaced"/>
</dbReference>
<keyword evidence="2" id="KW-0812">Transmembrane</keyword>
<evidence type="ECO:0000313" key="4">
    <source>
        <dbReference type="WBParaSite" id="nRc.2.0.1.t24000-RA"/>
    </source>
</evidence>
<protein>
    <submittedName>
        <fullName evidence="4">Uncharacterized protein</fullName>
    </submittedName>
</protein>
<keyword evidence="2" id="KW-1133">Transmembrane helix</keyword>
<dbReference type="WBParaSite" id="nRc.2.0.1.t24000-RA">
    <property type="protein sequence ID" value="nRc.2.0.1.t24000-RA"/>
    <property type="gene ID" value="nRc.2.0.1.g24000"/>
</dbReference>
<accession>A0A915JDX5</accession>
<organism evidence="3 4">
    <name type="scientific">Romanomermis culicivorax</name>
    <name type="common">Nematode worm</name>
    <dbReference type="NCBI Taxonomy" id="13658"/>
    <lineage>
        <taxon>Eukaryota</taxon>
        <taxon>Metazoa</taxon>
        <taxon>Ecdysozoa</taxon>
        <taxon>Nematoda</taxon>
        <taxon>Enoplea</taxon>
        <taxon>Dorylaimia</taxon>
        <taxon>Mermithida</taxon>
        <taxon>Mermithoidea</taxon>
        <taxon>Mermithidae</taxon>
        <taxon>Romanomermis</taxon>
    </lineage>
</organism>
<reference evidence="4" key="1">
    <citation type="submission" date="2022-11" db="UniProtKB">
        <authorList>
            <consortium name="WormBaseParasite"/>
        </authorList>
    </citation>
    <scope>IDENTIFICATION</scope>
</reference>
<evidence type="ECO:0000313" key="3">
    <source>
        <dbReference type="Proteomes" id="UP000887565"/>
    </source>
</evidence>
<evidence type="ECO:0000256" key="1">
    <source>
        <dbReference type="SAM" id="MobiDB-lite"/>
    </source>
</evidence>
<name>A0A915JDX5_ROMCU</name>
<dbReference type="AlphaFoldDB" id="A0A915JDX5"/>
<feature type="compositionally biased region" description="Polar residues" evidence="1">
    <location>
        <begin position="245"/>
        <end position="256"/>
    </location>
</feature>